<feature type="domain" description="K Homology" evidence="7">
    <location>
        <begin position="894"/>
        <end position="969"/>
    </location>
</feature>
<feature type="compositionally biased region" description="Basic residues" evidence="6">
    <location>
        <begin position="1065"/>
        <end position="1074"/>
    </location>
</feature>
<evidence type="ECO:0000256" key="3">
    <source>
        <dbReference type="ARBA" id="ARBA00022884"/>
    </source>
</evidence>
<feature type="domain" description="K Homology" evidence="7">
    <location>
        <begin position="47"/>
        <end position="118"/>
    </location>
</feature>
<feature type="compositionally biased region" description="Basic and acidic residues" evidence="6">
    <location>
        <begin position="457"/>
        <end position="475"/>
    </location>
</feature>
<dbReference type="PROSITE" id="PS50084">
    <property type="entry name" value="KH_TYPE_1"/>
    <property type="match status" value="8"/>
</dbReference>
<evidence type="ECO:0000256" key="6">
    <source>
        <dbReference type="SAM" id="MobiDB-lite"/>
    </source>
</evidence>
<keyword evidence="9" id="KW-1185">Reference proteome</keyword>
<protein>
    <recommendedName>
        <fullName evidence="7">K Homology domain-containing protein</fullName>
    </recommendedName>
</protein>
<evidence type="ECO:0000313" key="8">
    <source>
        <dbReference type="EMBL" id="KAG2333885.1"/>
    </source>
</evidence>
<dbReference type="OrthoDB" id="442947at2759"/>
<dbReference type="Proteomes" id="UP000886595">
    <property type="component" value="Unassembled WGS sequence"/>
</dbReference>
<dbReference type="Gene3D" id="3.30.310.210">
    <property type="match status" value="3"/>
</dbReference>
<feature type="domain" description="K Homology" evidence="7">
    <location>
        <begin position="135"/>
        <end position="200"/>
    </location>
</feature>
<organism evidence="8 9">
    <name type="scientific">Brassica carinata</name>
    <name type="common">Ethiopian mustard</name>
    <name type="synonym">Abyssinian cabbage</name>
    <dbReference type="NCBI Taxonomy" id="52824"/>
    <lineage>
        <taxon>Eukaryota</taxon>
        <taxon>Viridiplantae</taxon>
        <taxon>Streptophyta</taxon>
        <taxon>Embryophyta</taxon>
        <taxon>Tracheophyta</taxon>
        <taxon>Spermatophyta</taxon>
        <taxon>Magnoliopsida</taxon>
        <taxon>eudicotyledons</taxon>
        <taxon>Gunneridae</taxon>
        <taxon>Pentapetalae</taxon>
        <taxon>rosids</taxon>
        <taxon>malvids</taxon>
        <taxon>Brassicales</taxon>
        <taxon>Brassicaceae</taxon>
        <taxon>Brassiceae</taxon>
        <taxon>Brassica</taxon>
    </lineage>
</organism>
<sequence length="1074" mass="116269">MSPDHRDSHRKRSRPHSDDEEDNNGGGSSKRRHRGGEDRDSHVIDRDDTVFRYLCPVKKIGSVIGRGGDIVKQLRLETRAKIKIGEAIPGCDERVITIYSSSDETCHAVGDGYGEEIITPAQDALFRTHDRVAADYDDSSEGAASGKIVQDIRSETGAQIRIIKDRNMPLCALNSDQLIQISGEVLLVKKALHQIASRLHKNPSRTQNLLSSAVAGGYPSGGSLMSHAGGGPRIVGIAPLMDPYGGYKSEHAGDFGRPLYQARRNEPPATDFYIRLVSPVENIASVIGKGGALINQLRQETRATIKVDSTRTEENDCLITISAREVFDDAYSPTIEAAMRLQPKCSEKVERDSGLVSFTTRILVPSSRIGCLLGKGGAIITEMRRMTRANIRVLGKENLPKVASEDDEMVQISGELDVAKEALIQITSRLRANVFDREGPVSAIMPVLPYVPVAPDAGDRLDYDRRDSRRPERGNHYPGGYGSSGLSAEGYSPYGAPVGGSSSTPYGVYGGGYASGRSGSSGFTMSPDHRDSHRKRSRPHSDDDDNGGSKRRHRGGDDRDSHAIDRDDTVFRYLCPVKKIGSVIGRGGDIVKQLRMETRAKIKIGEAIPGCDERVITIYSASDETNAFGDDGEKSLSPAQDALFKIHDRVAADDARRSEDSSEGEQQATAKLLVPSDQIGCILGRGGQIVQNIRSETGAQIRIIKDRNMPLCALSSDELIQISGEVLLVKKALHQIASRLHENPSRTQNLLSSAVAGGYPSGSLMSHAAGPRIVGIAPLMGSYGGYKGDAGDFARPLYETRRNEPPATDFYIRLVSPVENIASVIGKGGALINQLRQETRATIKVDSARTEGNDCLVTISAREVFDDAYSPTIEAAMRLQPKCSEKIERDSGLVSFTTRILVPSSRIGCLLGKGGAIITEMRRMTRANIRVLGKENLPKVASEDDEMVQISGELDVAKEALLQITSRLRANVFDREGAVSAIMPVLPYVPVAPDAGDRLDYDRRDSRRPERGNHYPGGYGSSGLSSEYSPYGAPVGGSSSTPYGVYGGGYASGRSGSSGLSSHSSTHRRRNYDY</sequence>
<accession>A0A8X7WRL7</accession>
<dbReference type="InterPro" id="IPR036612">
    <property type="entry name" value="KH_dom_type_1_sf"/>
</dbReference>
<keyword evidence="4" id="KW-0539">Nucleus</keyword>
<dbReference type="GO" id="GO:0003723">
    <property type="term" value="F:RNA binding"/>
    <property type="evidence" value="ECO:0007669"/>
    <property type="project" value="UniProtKB-UniRule"/>
</dbReference>
<dbReference type="Pfam" id="PF00013">
    <property type="entry name" value="KH_1"/>
    <property type="match status" value="8"/>
</dbReference>
<feature type="region of interest" description="Disordered" evidence="6">
    <location>
        <begin position="1"/>
        <end position="43"/>
    </location>
</feature>
<name>A0A8X7WRL7_BRACI</name>
<dbReference type="InterPro" id="IPR004088">
    <property type="entry name" value="KH_dom_type_1"/>
</dbReference>
<evidence type="ECO:0000259" key="7">
    <source>
        <dbReference type="SMART" id="SM00322"/>
    </source>
</evidence>
<gene>
    <name evidence="8" type="ORF">Bca52824_005065</name>
</gene>
<feature type="domain" description="K Homology" evidence="7">
    <location>
        <begin position="666"/>
        <end position="741"/>
    </location>
</feature>
<feature type="region of interest" description="Disordered" evidence="6">
    <location>
        <begin position="456"/>
        <end position="484"/>
    </location>
</feature>
<dbReference type="SMART" id="SM00322">
    <property type="entry name" value="KH"/>
    <property type="match status" value="8"/>
</dbReference>
<dbReference type="GO" id="GO:0005634">
    <property type="term" value="C:nucleus"/>
    <property type="evidence" value="ECO:0007669"/>
    <property type="project" value="UniProtKB-SubCell"/>
</dbReference>
<keyword evidence="2" id="KW-0677">Repeat</keyword>
<dbReference type="CDD" id="cd22460">
    <property type="entry name" value="KH-I_PEPPER_rpt2_like"/>
    <property type="match status" value="3"/>
</dbReference>
<feature type="domain" description="K Homology" evidence="7">
    <location>
        <begin position="567"/>
        <end position="651"/>
    </location>
</feature>
<feature type="compositionally biased region" description="Low complexity" evidence="6">
    <location>
        <begin position="1052"/>
        <end position="1064"/>
    </location>
</feature>
<dbReference type="Gene3D" id="3.30.1370.10">
    <property type="entry name" value="K Homology domain, type 1"/>
    <property type="match status" value="2"/>
</dbReference>
<evidence type="ECO:0000313" key="9">
    <source>
        <dbReference type="Proteomes" id="UP000886595"/>
    </source>
</evidence>
<comment type="subcellular location">
    <subcellularLocation>
        <location evidence="1">Nucleus</location>
    </subcellularLocation>
</comment>
<feature type="region of interest" description="Disordered" evidence="6">
    <location>
        <begin position="518"/>
        <end position="563"/>
    </location>
</feature>
<feature type="compositionally biased region" description="Basic and acidic residues" evidence="6">
    <location>
        <begin position="996"/>
        <end position="1013"/>
    </location>
</feature>
<comment type="caution">
    <text evidence="8">The sequence shown here is derived from an EMBL/GenBank/DDBJ whole genome shotgun (WGS) entry which is preliminary data.</text>
</comment>
<evidence type="ECO:0000256" key="2">
    <source>
        <dbReference type="ARBA" id="ARBA00022737"/>
    </source>
</evidence>
<evidence type="ECO:0000256" key="4">
    <source>
        <dbReference type="ARBA" id="ARBA00023242"/>
    </source>
</evidence>
<dbReference type="SUPFAM" id="SSF54791">
    <property type="entry name" value="Eukaryotic type KH-domain (KH-domain type I)"/>
    <property type="match status" value="8"/>
</dbReference>
<keyword evidence="3 5" id="KW-0694">RNA-binding</keyword>
<proteinExistence type="predicted"/>
<dbReference type="CDD" id="cd22459">
    <property type="entry name" value="KH-I_PEPPER_rpt1_like"/>
    <property type="match status" value="4"/>
</dbReference>
<dbReference type="PANTHER" id="PTHR10288">
    <property type="entry name" value="KH DOMAIN CONTAINING RNA BINDING PROTEIN"/>
    <property type="match status" value="1"/>
</dbReference>
<dbReference type="FunFam" id="3.30.310.210:FF:000002">
    <property type="entry name" value="KH domain-containing protein"/>
    <property type="match status" value="3"/>
</dbReference>
<dbReference type="InterPro" id="IPR004087">
    <property type="entry name" value="KH_dom"/>
</dbReference>
<dbReference type="AlphaFoldDB" id="A0A8X7WRL7"/>
<evidence type="ECO:0000256" key="1">
    <source>
        <dbReference type="ARBA" id="ARBA00004123"/>
    </source>
</evidence>
<feature type="compositionally biased region" description="Low complexity" evidence="6">
    <location>
        <begin position="1022"/>
        <end position="1032"/>
    </location>
</feature>
<dbReference type="GO" id="GO:0009911">
    <property type="term" value="P:positive regulation of flower development"/>
    <property type="evidence" value="ECO:0007669"/>
    <property type="project" value="UniProtKB-ARBA"/>
</dbReference>
<feature type="region of interest" description="Disordered" evidence="6">
    <location>
        <begin position="996"/>
        <end position="1074"/>
    </location>
</feature>
<feature type="domain" description="K Homology" evidence="7">
    <location>
        <begin position="808"/>
        <end position="881"/>
    </location>
</feature>
<dbReference type="EMBL" id="JAAMPC010000001">
    <property type="protein sequence ID" value="KAG2333885.1"/>
    <property type="molecule type" value="Genomic_DNA"/>
</dbReference>
<feature type="domain" description="K Homology" evidence="7">
    <location>
        <begin position="270"/>
        <end position="343"/>
    </location>
</feature>
<evidence type="ECO:0000256" key="5">
    <source>
        <dbReference type="PROSITE-ProRule" id="PRU00117"/>
    </source>
</evidence>
<feature type="domain" description="K Homology" evidence="7">
    <location>
        <begin position="356"/>
        <end position="431"/>
    </location>
</feature>
<reference evidence="8 9" key="1">
    <citation type="submission" date="2020-02" db="EMBL/GenBank/DDBJ databases">
        <authorList>
            <person name="Ma Q."/>
            <person name="Huang Y."/>
            <person name="Song X."/>
            <person name="Pei D."/>
        </authorList>
    </citation>
    <scope>NUCLEOTIDE SEQUENCE [LARGE SCALE GENOMIC DNA]</scope>
    <source>
        <strain evidence="8">Sxm20200214</strain>
        <tissue evidence="8">Leaf</tissue>
    </source>
</reference>